<evidence type="ECO:0000313" key="3">
    <source>
        <dbReference type="Proteomes" id="UP000015100"/>
    </source>
</evidence>
<feature type="region of interest" description="Disordered" evidence="1">
    <location>
        <begin position="257"/>
        <end position="276"/>
    </location>
</feature>
<feature type="compositionally biased region" description="Pro residues" evidence="1">
    <location>
        <begin position="23"/>
        <end position="32"/>
    </location>
</feature>
<dbReference type="AlphaFoldDB" id="S8CCW3"/>
<keyword evidence="3" id="KW-1185">Reference proteome</keyword>
<evidence type="ECO:0000313" key="2">
    <source>
        <dbReference type="EMBL" id="EPS45477.1"/>
    </source>
</evidence>
<evidence type="ECO:0000256" key="1">
    <source>
        <dbReference type="SAM" id="MobiDB-lite"/>
    </source>
</evidence>
<dbReference type="EMBL" id="AQGS01000014">
    <property type="protein sequence ID" value="EPS45477.1"/>
    <property type="molecule type" value="Genomic_DNA"/>
</dbReference>
<organism evidence="2 3">
    <name type="scientific">Dactylellina haptotyla (strain CBS 200.50)</name>
    <name type="common">Nematode-trapping fungus</name>
    <name type="synonym">Monacrosporium haptotylum</name>
    <dbReference type="NCBI Taxonomy" id="1284197"/>
    <lineage>
        <taxon>Eukaryota</taxon>
        <taxon>Fungi</taxon>
        <taxon>Dikarya</taxon>
        <taxon>Ascomycota</taxon>
        <taxon>Pezizomycotina</taxon>
        <taxon>Orbiliomycetes</taxon>
        <taxon>Orbiliales</taxon>
        <taxon>Orbiliaceae</taxon>
        <taxon>Dactylellina</taxon>
    </lineage>
</organism>
<dbReference type="HOGENOM" id="CLU_1008382_0_0_1"/>
<feature type="compositionally biased region" description="Basic and acidic residues" evidence="1">
    <location>
        <begin position="260"/>
        <end position="269"/>
    </location>
</feature>
<protein>
    <submittedName>
        <fullName evidence="2">Uncharacterized protein</fullName>
    </submittedName>
</protein>
<name>S8CCW3_DACHA</name>
<comment type="caution">
    <text evidence="2">The sequence shown here is derived from an EMBL/GenBank/DDBJ whole genome shotgun (WGS) entry which is preliminary data.</text>
</comment>
<dbReference type="Proteomes" id="UP000015100">
    <property type="component" value="Unassembled WGS sequence"/>
</dbReference>
<feature type="region of interest" description="Disordered" evidence="1">
    <location>
        <begin position="71"/>
        <end position="107"/>
    </location>
</feature>
<feature type="compositionally biased region" description="Basic and acidic residues" evidence="1">
    <location>
        <begin position="179"/>
        <end position="189"/>
    </location>
</feature>
<feature type="compositionally biased region" description="Basic residues" evidence="1">
    <location>
        <begin position="38"/>
        <end position="49"/>
    </location>
</feature>
<proteinExistence type="predicted"/>
<feature type="compositionally biased region" description="Low complexity" evidence="1">
    <location>
        <begin position="85"/>
        <end position="97"/>
    </location>
</feature>
<feature type="region of interest" description="Disordered" evidence="1">
    <location>
        <begin position="170"/>
        <end position="198"/>
    </location>
</feature>
<gene>
    <name evidence="2" type="ORF">H072_524</name>
</gene>
<accession>S8CCW3</accession>
<feature type="compositionally biased region" description="Low complexity" evidence="1">
    <location>
        <begin position="1"/>
        <end position="17"/>
    </location>
</feature>
<sequence>MVQTRSQSQSLSGPGSPIQEKITPPPRAPPMTPASQKIAHRNTKSTRTRRLVDFRTNTPYISGNKLRFNALDIHSTKKRRRGESSSETSPTSPTSPSERARRMRDAKFQRRVLKPIISPSENVKIAKKTKVKTNRIGCKPEDATKAGGTSGEAFDIVIDTKLNKSEIQQRYLPSEAEAETDRNTQKNKENGGTSSESALTKLQKLMDDFTDDMDAANKGLLELVEKFGTEDLAFAMANMNGPAAFKTKLFQTILLASSTQEKDPEKETNKAASESN</sequence>
<feature type="region of interest" description="Disordered" evidence="1">
    <location>
        <begin position="1"/>
        <end position="56"/>
    </location>
</feature>
<feature type="compositionally biased region" description="Basic and acidic residues" evidence="1">
    <location>
        <begin position="98"/>
        <end position="107"/>
    </location>
</feature>
<reference evidence="3" key="2">
    <citation type="submission" date="2013-04" db="EMBL/GenBank/DDBJ databases">
        <title>Genomic mechanisms accounting for the adaptation to parasitism in nematode-trapping fungi.</title>
        <authorList>
            <person name="Ahren D.G."/>
        </authorList>
    </citation>
    <scope>NUCLEOTIDE SEQUENCE [LARGE SCALE GENOMIC DNA]</scope>
    <source>
        <strain evidence="3">CBS 200.50</strain>
    </source>
</reference>
<reference evidence="2 3" key="1">
    <citation type="journal article" date="2013" name="PLoS Genet.">
        <title>Genomic mechanisms accounting for the adaptation to parasitism in nematode-trapping fungi.</title>
        <authorList>
            <person name="Meerupati T."/>
            <person name="Andersson K.M."/>
            <person name="Friman E."/>
            <person name="Kumar D."/>
            <person name="Tunlid A."/>
            <person name="Ahren D."/>
        </authorList>
    </citation>
    <scope>NUCLEOTIDE SEQUENCE [LARGE SCALE GENOMIC DNA]</scope>
    <source>
        <strain evidence="2 3">CBS 200.50</strain>
    </source>
</reference>